<name>A0A1Q3DJC9_CEPFO</name>
<gene>
    <name evidence="1" type="ORF">CFOL_v3_36024</name>
</gene>
<evidence type="ECO:0000313" key="2">
    <source>
        <dbReference type="Proteomes" id="UP000187406"/>
    </source>
</evidence>
<dbReference type="Proteomes" id="UP000187406">
    <property type="component" value="Unassembled WGS sequence"/>
</dbReference>
<proteinExistence type="predicted"/>
<protein>
    <submittedName>
        <fullName evidence="1">Uncharacterized protein</fullName>
    </submittedName>
</protein>
<keyword evidence="2" id="KW-1185">Reference proteome</keyword>
<reference evidence="2" key="1">
    <citation type="submission" date="2016-04" db="EMBL/GenBank/DDBJ databases">
        <title>Cephalotus genome sequencing.</title>
        <authorList>
            <person name="Fukushima K."/>
            <person name="Hasebe M."/>
            <person name="Fang X."/>
        </authorList>
    </citation>
    <scope>NUCLEOTIDE SEQUENCE [LARGE SCALE GENOMIC DNA]</scope>
    <source>
        <strain evidence="2">cv. St1</strain>
    </source>
</reference>
<dbReference type="AlphaFoldDB" id="A0A1Q3DJC9"/>
<dbReference type="InParanoid" id="A0A1Q3DJC9"/>
<comment type="caution">
    <text evidence="1">The sequence shown here is derived from an EMBL/GenBank/DDBJ whole genome shotgun (WGS) entry which is preliminary data.</text>
</comment>
<dbReference type="EMBL" id="BDDD01010955">
    <property type="protein sequence ID" value="GAV92646.1"/>
    <property type="molecule type" value="Genomic_DNA"/>
</dbReference>
<accession>A0A1Q3DJC9</accession>
<organism evidence="1 2">
    <name type="scientific">Cephalotus follicularis</name>
    <name type="common">Albany pitcher plant</name>
    <dbReference type="NCBI Taxonomy" id="3775"/>
    <lineage>
        <taxon>Eukaryota</taxon>
        <taxon>Viridiplantae</taxon>
        <taxon>Streptophyta</taxon>
        <taxon>Embryophyta</taxon>
        <taxon>Tracheophyta</taxon>
        <taxon>Spermatophyta</taxon>
        <taxon>Magnoliopsida</taxon>
        <taxon>eudicotyledons</taxon>
        <taxon>Gunneridae</taxon>
        <taxon>Pentapetalae</taxon>
        <taxon>rosids</taxon>
        <taxon>fabids</taxon>
        <taxon>Oxalidales</taxon>
        <taxon>Cephalotaceae</taxon>
        <taxon>Cephalotus</taxon>
    </lineage>
</organism>
<evidence type="ECO:0000313" key="1">
    <source>
        <dbReference type="EMBL" id="GAV92646.1"/>
    </source>
</evidence>
<sequence>MGIQISFRQRVDDCFISLQITLYTEVLITQVSNLPLVLGTHATQHACKAYKCLRKKSQLLLHFDSTTAKATGNNPLCPSTETAASNMPPYEPFRWHPSNSKNGLQPSKNPLVIVCRQMKILLKTGSCLPILSCVSISTMLPGFFDFNKSAYFGSLAYESLCFPSTSSLTNHLAL</sequence>